<dbReference type="EMBL" id="KN822456">
    <property type="protein sequence ID" value="KIM50398.1"/>
    <property type="molecule type" value="Genomic_DNA"/>
</dbReference>
<dbReference type="AlphaFoldDB" id="A0A0C2YKV6"/>
<proteinExistence type="predicted"/>
<dbReference type="Proteomes" id="UP000053989">
    <property type="component" value="Unassembled WGS sequence"/>
</dbReference>
<reference evidence="2" key="2">
    <citation type="submission" date="2015-01" db="EMBL/GenBank/DDBJ databases">
        <title>Evolutionary Origins and Diversification of the Mycorrhizal Mutualists.</title>
        <authorList>
            <consortium name="DOE Joint Genome Institute"/>
            <consortium name="Mycorrhizal Genomics Consortium"/>
            <person name="Kohler A."/>
            <person name="Kuo A."/>
            <person name="Nagy L.G."/>
            <person name="Floudas D."/>
            <person name="Copeland A."/>
            <person name="Barry K.W."/>
            <person name="Cichocki N."/>
            <person name="Veneault-Fourrey C."/>
            <person name="LaButti K."/>
            <person name="Lindquist E.A."/>
            <person name="Lipzen A."/>
            <person name="Lundell T."/>
            <person name="Morin E."/>
            <person name="Murat C."/>
            <person name="Riley R."/>
            <person name="Ohm R."/>
            <person name="Sun H."/>
            <person name="Tunlid A."/>
            <person name="Henrissat B."/>
            <person name="Grigoriev I.V."/>
            <person name="Hibbett D.S."/>
            <person name="Martin F."/>
        </authorList>
    </citation>
    <scope>NUCLEOTIDE SEQUENCE [LARGE SCALE GENOMIC DNA]</scope>
    <source>
        <strain evidence="2">Foug A</strain>
    </source>
</reference>
<reference evidence="1 2" key="1">
    <citation type="submission" date="2014-04" db="EMBL/GenBank/DDBJ databases">
        <authorList>
            <consortium name="DOE Joint Genome Institute"/>
            <person name="Kuo A."/>
            <person name="Kohler A."/>
            <person name="Nagy L.G."/>
            <person name="Floudas D."/>
            <person name="Copeland A."/>
            <person name="Barry K.W."/>
            <person name="Cichocki N."/>
            <person name="Veneault-Fourrey C."/>
            <person name="LaButti K."/>
            <person name="Lindquist E.A."/>
            <person name="Lipzen A."/>
            <person name="Lundell T."/>
            <person name="Morin E."/>
            <person name="Murat C."/>
            <person name="Sun H."/>
            <person name="Tunlid A."/>
            <person name="Henrissat B."/>
            <person name="Grigoriev I.V."/>
            <person name="Hibbett D.S."/>
            <person name="Martin F."/>
            <person name="Nordberg H.P."/>
            <person name="Cantor M.N."/>
            <person name="Hua S.X."/>
        </authorList>
    </citation>
    <scope>NUCLEOTIDE SEQUENCE [LARGE SCALE GENOMIC DNA]</scope>
    <source>
        <strain evidence="1 2">Foug A</strain>
    </source>
</reference>
<dbReference type="HOGENOM" id="CLU_2387476_0_0_1"/>
<evidence type="ECO:0000313" key="1">
    <source>
        <dbReference type="EMBL" id="KIM50398.1"/>
    </source>
</evidence>
<protein>
    <submittedName>
        <fullName evidence="1">Uncharacterized protein</fullName>
    </submittedName>
</protein>
<gene>
    <name evidence="1" type="ORF">SCLCIDRAFT_1225387</name>
</gene>
<keyword evidence="2" id="KW-1185">Reference proteome</keyword>
<name>A0A0C2YKV6_9AGAM</name>
<organism evidence="1 2">
    <name type="scientific">Scleroderma citrinum Foug A</name>
    <dbReference type="NCBI Taxonomy" id="1036808"/>
    <lineage>
        <taxon>Eukaryota</taxon>
        <taxon>Fungi</taxon>
        <taxon>Dikarya</taxon>
        <taxon>Basidiomycota</taxon>
        <taxon>Agaricomycotina</taxon>
        <taxon>Agaricomycetes</taxon>
        <taxon>Agaricomycetidae</taxon>
        <taxon>Boletales</taxon>
        <taxon>Sclerodermatineae</taxon>
        <taxon>Sclerodermataceae</taxon>
        <taxon>Scleroderma</taxon>
    </lineage>
</organism>
<sequence length="94" mass="10328">MPVDDCLLSTSRFWGECSHISSTQVARYCCIQTAMPDGPSGMGQQRIVDAHLIAFRLWEACLPPCSIATHSLHRCLNIHNVSTATPVLVRGIFS</sequence>
<accession>A0A0C2YKV6</accession>
<evidence type="ECO:0000313" key="2">
    <source>
        <dbReference type="Proteomes" id="UP000053989"/>
    </source>
</evidence>
<dbReference type="InParanoid" id="A0A0C2YKV6"/>